<evidence type="ECO:0000259" key="2">
    <source>
        <dbReference type="Pfam" id="PF07910"/>
    </source>
</evidence>
<keyword evidence="4" id="KW-1185">Reference proteome</keyword>
<dbReference type="Pfam" id="PF07910">
    <property type="entry name" value="Peptidase_C78"/>
    <property type="match status" value="1"/>
</dbReference>
<accession>A0AAD4QPD4</accession>
<feature type="domain" description="UFSP1/2/DUB catalytic" evidence="2">
    <location>
        <begin position="59"/>
        <end position="189"/>
    </location>
</feature>
<dbReference type="Proteomes" id="UP001203297">
    <property type="component" value="Unassembled WGS sequence"/>
</dbReference>
<name>A0AAD4QPD4_9AGAM</name>
<dbReference type="AlphaFoldDB" id="A0AAD4QPD4"/>
<dbReference type="GO" id="GO:0016787">
    <property type="term" value="F:hydrolase activity"/>
    <property type="evidence" value="ECO:0007669"/>
    <property type="project" value="UniProtKB-KW"/>
</dbReference>
<gene>
    <name evidence="3" type="ORF">B0F90DRAFT_810239</name>
</gene>
<keyword evidence="1" id="KW-0378">Hydrolase</keyword>
<evidence type="ECO:0000256" key="1">
    <source>
        <dbReference type="ARBA" id="ARBA00022801"/>
    </source>
</evidence>
<evidence type="ECO:0000313" key="3">
    <source>
        <dbReference type="EMBL" id="KAI0306763.1"/>
    </source>
</evidence>
<comment type="caution">
    <text evidence="3">The sequence shown here is derived from an EMBL/GenBank/DDBJ whole genome shotgun (WGS) entry which is preliminary data.</text>
</comment>
<protein>
    <submittedName>
        <fullName evidence="3">Peptidase family C78-domain-containing protein</fullName>
    </submittedName>
</protein>
<dbReference type="EMBL" id="WTXG01000003">
    <property type="protein sequence ID" value="KAI0306763.1"/>
    <property type="molecule type" value="Genomic_DNA"/>
</dbReference>
<dbReference type="InterPro" id="IPR012462">
    <property type="entry name" value="UFSP1/2_DUB_cat"/>
</dbReference>
<organism evidence="3 4">
    <name type="scientific">Multifurca ochricompacta</name>
    <dbReference type="NCBI Taxonomy" id="376703"/>
    <lineage>
        <taxon>Eukaryota</taxon>
        <taxon>Fungi</taxon>
        <taxon>Dikarya</taxon>
        <taxon>Basidiomycota</taxon>
        <taxon>Agaricomycotina</taxon>
        <taxon>Agaricomycetes</taxon>
        <taxon>Russulales</taxon>
        <taxon>Russulaceae</taxon>
        <taxon>Multifurca</taxon>
    </lineage>
</organism>
<dbReference type="Gene3D" id="3.90.70.130">
    <property type="match status" value="1"/>
</dbReference>
<sequence length="208" mass="23511">MACYILSNRGHSSFSESTSAKDGFWYHSLKSEPPPNYTPGLIPLLRNVLLNAVEKGATCRAVLCYERAVHIYHEIWDVGWGCGYRNFMMLCAVLMDQRIQPAYSSLLCTPAPPSVNNLKRLIEEAWSQGFDPEGAQGLRGKLVGHRKWIGTAELYVAFTYRGIPSLLVDFETPNGNVTPLLDWIRRYFDGQLPSHHTSVQERWQGPPL</sequence>
<evidence type="ECO:0000313" key="4">
    <source>
        <dbReference type="Proteomes" id="UP001203297"/>
    </source>
</evidence>
<reference evidence="3" key="1">
    <citation type="journal article" date="2022" name="New Phytol.">
        <title>Evolutionary transition to the ectomycorrhizal habit in the genomes of a hyperdiverse lineage of mushroom-forming fungi.</title>
        <authorList>
            <person name="Looney B."/>
            <person name="Miyauchi S."/>
            <person name="Morin E."/>
            <person name="Drula E."/>
            <person name="Courty P.E."/>
            <person name="Kohler A."/>
            <person name="Kuo A."/>
            <person name="LaButti K."/>
            <person name="Pangilinan J."/>
            <person name="Lipzen A."/>
            <person name="Riley R."/>
            <person name="Andreopoulos W."/>
            <person name="He G."/>
            <person name="Johnson J."/>
            <person name="Nolan M."/>
            <person name="Tritt A."/>
            <person name="Barry K.W."/>
            <person name="Grigoriev I.V."/>
            <person name="Nagy L.G."/>
            <person name="Hibbett D."/>
            <person name="Henrissat B."/>
            <person name="Matheny P.B."/>
            <person name="Labbe J."/>
            <person name="Martin F.M."/>
        </authorList>
    </citation>
    <scope>NUCLEOTIDE SEQUENCE</scope>
    <source>
        <strain evidence="3">BPL690</strain>
    </source>
</reference>
<proteinExistence type="predicted"/>